<protein>
    <recommendedName>
        <fullName evidence="3">DUF2771 family protein</fullName>
    </recommendedName>
</protein>
<reference evidence="2" key="1">
    <citation type="journal article" date="2019" name="Int. J. Syst. Evol. Microbiol.">
        <title>The Global Catalogue of Microorganisms (GCM) 10K type strain sequencing project: providing services to taxonomists for standard genome sequencing and annotation.</title>
        <authorList>
            <consortium name="The Broad Institute Genomics Platform"/>
            <consortium name="The Broad Institute Genome Sequencing Center for Infectious Disease"/>
            <person name="Wu L."/>
            <person name="Ma J."/>
        </authorList>
    </citation>
    <scope>NUCLEOTIDE SEQUENCE [LARGE SCALE GENOMIC DNA]</scope>
    <source>
        <strain evidence="2">JCM 14718</strain>
    </source>
</reference>
<dbReference type="Proteomes" id="UP001500618">
    <property type="component" value="Unassembled WGS sequence"/>
</dbReference>
<gene>
    <name evidence="1" type="ORF">GCM10009765_60200</name>
</gene>
<evidence type="ECO:0000313" key="2">
    <source>
        <dbReference type="Proteomes" id="UP001500618"/>
    </source>
</evidence>
<comment type="caution">
    <text evidence="1">The sequence shown here is derived from an EMBL/GenBank/DDBJ whole genome shotgun (WGS) entry which is preliminary data.</text>
</comment>
<dbReference type="PROSITE" id="PS51257">
    <property type="entry name" value="PROKAR_LIPOPROTEIN"/>
    <property type="match status" value="1"/>
</dbReference>
<evidence type="ECO:0000313" key="1">
    <source>
        <dbReference type="EMBL" id="GAA1702713.1"/>
    </source>
</evidence>
<name>A0ABP4UD93_9ACTN</name>
<sequence>MTAVRTIRVLALVVVLAAVALVAGCAKPLPLARLVSGGQFASSPANAFCFDLNTTKTACRTTDALPGRLTVKAGAPVGIEVPGELSGVPWLVRVVAATGTGKTQAQTTPPQLGASYLSLTPDFGDNQALLLEVIGLSAAGNQTVVVSRWSFLLIRS</sequence>
<evidence type="ECO:0008006" key="3">
    <source>
        <dbReference type="Google" id="ProtNLM"/>
    </source>
</evidence>
<organism evidence="1 2">
    <name type="scientific">Fodinicola feengrottensis</name>
    <dbReference type="NCBI Taxonomy" id="435914"/>
    <lineage>
        <taxon>Bacteria</taxon>
        <taxon>Bacillati</taxon>
        <taxon>Actinomycetota</taxon>
        <taxon>Actinomycetes</taxon>
        <taxon>Mycobacteriales</taxon>
        <taxon>Fodinicola</taxon>
    </lineage>
</organism>
<accession>A0ABP4UD93</accession>
<proteinExistence type="predicted"/>
<dbReference type="EMBL" id="BAAANY010000025">
    <property type="protein sequence ID" value="GAA1702713.1"/>
    <property type="molecule type" value="Genomic_DNA"/>
</dbReference>
<keyword evidence="2" id="KW-1185">Reference proteome</keyword>
<dbReference type="RefSeq" id="WP_163571818.1">
    <property type="nucleotide sequence ID" value="NZ_BAAANY010000025.1"/>
</dbReference>